<accession>A0ABW2VX53</accession>
<dbReference type="Proteomes" id="UP001596957">
    <property type="component" value="Unassembled WGS sequence"/>
</dbReference>
<name>A0ABW2VX53_9ACTN</name>
<dbReference type="Pfam" id="PF00027">
    <property type="entry name" value="cNMP_binding"/>
    <property type="match status" value="1"/>
</dbReference>
<dbReference type="InterPro" id="IPR014710">
    <property type="entry name" value="RmlC-like_jellyroll"/>
</dbReference>
<dbReference type="InterPro" id="IPR000595">
    <property type="entry name" value="cNMP-bd_dom"/>
</dbReference>
<dbReference type="Gene3D" id="2.60.120.10">
    <property type="entry name" value="Jelly Rolls"/>
    <property type="match status" value="1"/>
</dbReference>
<dbReference type="CDD" id="cd00038">
    <property type="entry name" value="CAP_ED"/>
    <property type="match status" value="1"/>
</dbReference>
<evidence type="ECO:0000313" key="2">
    <source>
        <dbReference type="EMBL" id="MFD0288769.1"/>
    </source>
</evidence>
<dbReference type="SUPFAM" id="SSF51206">
    <property type="entry name" value="cAMP-binding domain-like"/>
    <property type="match status" value="1"/>
</dbReference>
<dbReference type="SMART" id="SM00100">
    <property type="entry name" value="cNMP"/>
    <property type="match status" value="1"/>
</dbReference>
<dbReference type="InterPro" id="IPR018490">
    <property type="entry name" value="cNMP-bd_dom_sf"/>
</dbReference>
<reference evidence="3" key="1">
    <citation type="journal article" date="2019" name="Int. J. Syst. Evol. Microbiol.">
        <title>The Global Catalogue of Microorganisms (GCM) 10K type strain sequencing project: providing services to taxonomists for standard genome sequencing and annotation.</title>
        <authorList>
            <consortium name="The Broad Institute Genomics Platform"/>
            <consortium name="The Broad Institute Genome Sequencing Center for Infectious Disease"/>
            <person name="Wu L."/>
            <person name="Ma J."/>
        </authorList>
    </citation>
    <scope>NUCLEOTIDE SEQUENCE [LARGE SCALE GENOMIC DNA]</scope>
    <source>
        <strain evidence="3">CGMCC 4.7198</strain>
    </source>
</reference>
<evidence type="ECO:0000259" key="1">
    <source>
        <dbReference type="PROSITE" id="PS50042"/>
    </source>
</evidence>
<dbReference type="RefSeq" id="WP_381250528.1">
    <property type="nucleotide sequence ID" value="NZ_JBHTBI010000005.1"/>
</dbReference>
<dbReference type="PROSITE" id="PS50042">
    <property type="entry name" value="CNMP_BINDING_3"/>
    <property type="match status" value="1"/>
</dbReference>
<comment type="caution">
    <text evidence="2">The sequence shown here is derived from an EMBL/GenBank/DDBJ whole genome shotgun (WGS) entry which is preliminary data.</text>
</comment>
<protein>
    <submittedName>
        <fullName evidence="2">Crp/Fnr family transcriptional regulator</fullName>
    </submittedName>
</protein>
<evidence type="ECO:0000313" key="3">
    <source>
        <dbReference type="Proteomes" id="UP001596957"/>
    </source>
</evidence>
<feature type="domain" description="Cyclic nucleotide-binding" evidence="1">
    <location>
        <begin position="13"/>
        <end position="82"/>
    </location>
</feature>
<dbReference type="EMBL" id="JBHTEC010000008">
    <property type="protein sequence ID" value="MFD0288769.1"/>
    <property type="molecule type" value="Genomic_DNA"/>
</dbReference>
<keyword evidence="3" id="KW-1185">Reference proteome</keyword>
<organism evidence="2 3">
    <name type="scientific">Streptomyces lutosisoli</name>
    <dbReference type="NCBI Taxonomy" id="2665721"/>
    <lineage>
        <taxon>Bacteria</taxon>
        <taxon>Bacillati</taxon>
        <taxon>Actinomycetota</taxon>
        <taxon>Actinomycetes</taxon>
        <taxon>Kitasatosporales</taxon>
        <taxon>Streptomycetaceae</taxon>
        <taxon>Streptomyces</taxon>
    </lineage>
</organism>
<sequence length="158" mass="17312">MTSQASAHPGTSILAVLPAEHRKRLMGLAHEVNFPQATRLFEEGGTADRFWIIQTGIVALDVQIPGRGRTVVETIGAGSLLGWSWLCPPRQWHLGAETRNPVSAWEFDATEVRELCAANPAFGLVLVTLVAETIGHRLRATRTRLLDLYRPQGSGPRP</sequence>
<proteinExistence type="predicted"/>
<gene>
    <name evidence="2" type="ORF">ACFQZP_45685</name>
</gene>